<feature type="compositionally biased region" description="Basic and acidic residues" evidence="1">
    <location>
        <begin position="47"/>
        <end position="62"/>
    </location>
</feature>
<feature type="region of interest" description="Disordered" evidence="1">
    <location>
        <begin position="1"/>
        <end position="26"/>
    </location>
</feature>
<feature type="compositionally biased region" description="Basic residues" evidence="1">
    <location>
        <begin position="1"/>
        <end position="10"/>
    </location>
</feature>
<feature type="region of interest" description="Disordered" evidence="1">
    <location>
        <begin position="38"/>
        <end position="151"/>
    </location>
</feature>
<evidence type="ECO:0000256" key="1">
    <source>
        <dbReference type="SAM" id="MobiDB-lite"/>
    </source>
</evidence>
<evidence type="ECO:0000313" key="2">
    <source>
        <dbReference type="EMBL" id="KAG7470188.1"/>
    </source>
</evidence>
<keyword evidence="3" id="KW-1185">Reference proteome</keyword>
<proteinExistence type="predicted"/>
<gene>
    <name evidence="2" type="ORF">JOB18_041712</name>
</gene>
<organism evidence="2 3">
    <name type="scientific">Solea senegalensis</name>
    <name type="common">Senegalese sole</name>
    <dbReference type="NCBI Taxonomy" id="28829"/>
    <lineage>
        <taxon>Eukaryota</taxon>
        <taxon>Metazoa</taxon>
        <taxon>Chordata</taxon>
        <taxon>Craniata</taxon>
        <taxon>Vertebrata</taxon>
        <taxon>Euteleostomi</taxon>
        <taxon>Actinopterygii</taxon>
        <taxon>Neopterygii</taxon>
        <taxon>Teleostei</taxon>
        <taxon>Neoteleostei</taxon>
        <taxon>Acanthomorphata</taxon>
        <taxon>Carangaria</taxon>
        <taxon>Pleuronectiformes</taxon>
        <taxon>Pleuronectoidei</taxon>
        <taxon>Soleidae</taxon>
        <taxon>Solea</taxon>
    </lineage>
</organism>
<dbReference type="Proteomes" id="UP000693946">
    <property type="component" value="Unassembled WGS sequence"/>
</dbReference>
<accession>A0AAV6PL64</accession>
<feature type="compositionally biased region" description="Basic and acidic residues" evidence="1">
    <location>
        <begin position="96"/>
        <end position="133"/>
    </location>
</feature>
<name>A0AAV6PL64_SOLSE</name>
<evidence type="ECO:0000313" key="3">
    <source>
        <dbReference type="Proteomes" id="UP000693946"/>
    </source>
</evidence>
<dbReference type="EMBL" id="JAGKHQ010000329">
    <property type="protein sequence ID" value="KAG7470188.1"/>
    <property type="molecule type" value="Genomic_DNA"/>
</dbReference>
<comment type="caution">
    <text evidence="2">The sequence shown here is derived from an EMBL/GenBank/DDBJ whole genome shotgun (WGS) entry which is preliminary data.</text>
</comment>
<reference evidence="2 3" key="1">
    <citation type="journal article" date="2021" name="Sci. Rep.">
        <title>Chromosome anchoring in Senegalese sole (Solea senegalensis) reveals sex-associated markers and genome rearrangements in flatfish.</title>
        <authorList>
            <person name="Guerrero-Cozar I."/>
            <person name="Gomez-Garrido J."/>
            <person name="Berbel C."/>
            <person name="Martinez-Blanch J.F."/>
            <person name="Alioto T."/>
            <person name="Claros M.G."/>
            <person name="Gagnaire P.A."/>
            <person name="Manchado M."/>
        </authorList>
    </citation>
    <scope>NUCLEOTIDE SEQUENCE [LARGE SCALE GENOMIC DNA]</scope>
    <source>
        <strain evidence="2">Sse05_10M</strain>
    </source>
</reference>
<sequence length="179" mass="20607">MKRQQKRQRANKLVMTSPFHVPRNSSSFTAKVAIVLPRKPRAACQSVREKQRSRGTVEEQQRNGRGTAENSRETAETAEAAEEQQRNSRGQQRQRAAAEEKRQRSGRAEERQRNSSRERQQRNGRETAEERQRNSRGTAAEEQQQGDDGGVFLVPCQNKWAVHNYNDVNDDKVKCDVFN</sequence>
<protein>
    <submittedName>
        <fullName evidence="2">Uncharacterized protein</fullName>
    </submittedName>
</protein>
<dbReference type="AlphaFoldDB" id="A0AAV6PL64"/>